<evidence type="ECO:0000259" key="2">
    <source>
        <dbReference type="PROSITE" id="PS50405"/>
    </source>
</evidence>
<dbReference type="AlphaFoldDB" id="A0A6P1T7L6"/>
<feature type="domain" description="GST N-terminal" evidence="1">
    <location>
        <begin position="1"/>
        <end position="81"/>
    </location>
</feature>
<dbReference type="SUPFAM" id="SSF47616">
    <property type="entry name" value="GST C-terminal domain-like"/>
    <property type="match status" value="1"/>
</dbReference>
<dbReference type="EC" id="2.5.1.18" evidence="3"/>
<dbReference type="Gene3D" id="3.40.30.10">
    <property type="entry name" value="Glutaredoxin"/>
    <property type="match status" value="1"/>
</dbReference>
<dbReference type="GO" id="GO:0006749">
    <property type="term" value="P:glutathione metabolic process"/>
    <property type="evidence" value="ECO:0007669"/>
    <property type="project" value="TreeGrafter"/>
</dbReference>
<feature type="domain" description="GST C-terminal" evidence="2">
    <location>
        <begin position="62"/>
        <end position="211"/>
    </location>
</feature>
<dbReference type="InterPro" id="IPR054761">
    <property type="entry name" value="GST_C_proteobact"/>
</dbReference>
<sequence length="229" mass="26088">MDYKLYYWDLPFRGVFIEMLLAEAGAKYSRHDASDIYPQRSLKITNPGIAPPYLYECRSKTYFAQMPAILMHLAREYDLLPKRAETHTLALKAILDCNDVLMEITNFNGQVMWEKAAWEEFRYGRLPDWMQTFESTGLAHGFKSGGGYLLGSTLSVADIATTALFGTMAYSFPTLAQDLQDNAPHIAKLVQRIEARDSIRALLEKRRATWERGYCGGQIERSLRALLGQ</sequence>
<dbReference type="InterPro" id="IPR050213">
    <property type="entry name" value="GST_superfamily"/>
</dbReference>
<dbReference type="Proteomes" id="UP000563601">
    <property type="component" value="Unassembled WGS sequence"/>
</dbReference>
<dbReference type="EMBL" id="CP047491">
    <property type="protein sequence ID" value="QHQ38027.1"/>
    <property type="molecule type" value="Genomic_DNA"/>
</dbReference>
<name>A0A6P1T7L6_9GAMM</name>
<dbReference type="InterPro" id="IPR036249">
    <property type="entry name" value="Thioredoxin-like_sf"/>
</dbReference>
<dbReference type="Pfam" id="PF22119">
    <property type="entry name" value="GST_C_8"/>
    <property type="match status" value="1"/>
</dbReference>
<evidence type="ECO:0000313" key="3">
    <source>
        <dbReference type="EMBL" id="MBB5211202.1"/>
    </source>
</evidence>
<evidence type="ECO:0000313" key="6">
    <source>
        <dbReference type="Proteomes" id="UP000563601"/>
    </source>
</evidence>
<organism evidence="3 6">
    <name type="scientific">Microbulbifer hydrolyticus</name>
    <dbReference type="NCBI Taxonomy" id="48074"/>
    <lineage>
        <taxon>Bacteria</taxon>
        <taxon>Pseudomonadati</taxon>
        <taxon>Pseudomonadota</taxon>
        <taxon>Gammaproteobacteria</taxon>
        <taxon>Cellvibrionales</taxon>
        <taxon>Microbulbiferaceae</taxon>
        <taxon>Microbulbifer</taxon>
    </lineage>
</organism>
<keyword evidence="3" id="KW-0808">Transferase</keyword>
<dbReference type="RefSeq" id="WP_161857363.1">
    <property type="nucleotide sequence ID" value="NZ_CP047491.1"/>
</dbReference>
<dbReference type="Gene3D" id="1.20.1050.10">
    <property type="match status" value="1"/>
</dbReference>
<accession>A0A6P1T7L6</accession>
<keyword evidence="5" id="KW-1185">Reference proteome</keyword>
<evidence type="ECO:0000313" key="4">
    <source>
        <dbReference type="EMBL" id="QHQ38027.1"/>
    </source>
</evidence>
<dbReference type="InterPro" id="IPR004045">
    <property type="entry name" value="Glutathione_S-Trfase_N"/>
</dbReference>
<protein>
    <submittedName>
        <fullName evidence="3">Glutathione S-transferase</fullName>
        <ecNumber evidence="3">2.5.1.18</ecNumber>
    </submittedName>
</protein>
<dbReference type="PANTHER" id="PTHR11571">
    <property type="entry name" value="GLUTATHIONE S-TRANSFERASE"/>
    <property type="match status" value="1"/>
</dbReference>
<dbReference type="EMBL" id="JACHHR010000002">
    <property type="protein sequence ID" value="MBB5211202.1"/>
    <property type="molecule type" value="Genomic_DNA"/>
</dbReference>
<dbReference type="GO" id="GO:0004364">
    <property type="term" value="F:glutathione transferase activity"/>
    <property type="evidence" value="ECO:0007669"/>
    <property type="project" value="UniProtKB-EC"/>
</dbReference>
<dbReference type="PROSITE" id="PS50405">
    <property type="entry name" value="GST_CTER"/>
    <property type="match status" value="1"/>
</dbReference>
<reference evidence="4 5" key="1">
    <citation type="submission" date="2020-01" db="EMBL/GenBank/DDBJ databases">
        <title>The possibility of degradation of plastic by Microbulbifer hydrolyticus IRE-31.</title>
        <authorList>
            <person name="Liu L."/>
        </authorList>
    </citation>
    <scope>NUCLEOTIDE SEQUENCE [LARGE SCALE GENOMIC DNA]</scope>
    <source>
        <strain evidence="4 5">IRE-31</strain>
    </source>
</reference>
<dbReference type="OrthoDB" id="6043394at2"/>
<gene>
    <name evidence="4" type="ORF">GTQ55_02760</name>
    <name evidence="3" type="ORF">HNQ53_001420</name>
</gene>
<dbReference type="PANTHER" id="PTHR11571:SF263">
    <property type="entry name" value="GLUTATHIONE S-TRANSFERASE"/>
    <property type="match status" value="1"/>
</dbReference>
<proteinExistence type="predicted"/>
<dbReference type="PROSITE" id="PS50404">
    <property type="entry name" value="GST_NTER"/>
    <property type="match status" value="1"/>
</dbReference>
<dbReference type="SUPFAM" id="SSF52833">
    <property type="entry name" value="Thioredoxin-like"/>
    <property type="match status" value="1"/>
</dbReference>
<evidence type="ECO:0000313" key="5">
    <source>
        <dbReference type="Proteomes" id="UP000464675"/>
    </source>
</evidence>
<dbReference type="InterPro" id="IPR036282">
    <property type="entry name" value="Glutathione-S-Trfase_C_sf"/>
</dbReference>
<reference evidence="3 6" key="2">
    <citation type="submission" date="2020-08" db="EMBL/GenBank/DDBJ databases">
        <title>Genomic Encyclopedia of Type Strains, Phase IV (KMG-IV): sequencing the most valuable type-strain genomes for metagenomic binning, comparative biology and taxonomic classification.</title>
        <authorList>
            <person name="Goeker M."/>
        </authorList>
    </citation>
    <scope>NUCLEOTIDE SEQUENCE [LARGE SCALE GENOMIC DNA]</scope>
    <source>
        <strain evidence="3 6">DSM 11525</strain>
    </source>
</reference>
<dbReference type="InterPro" id="IPR010987">
    <property type="entry name" value="Glutathione-S-Trfase_C-like"/>
</dbReference>
<dbReference type="Proteomes" id="UP000464675">
    <property type="component" value="Chromosome"/>
</dbReference>
<evidence type="ECO:0000259" key="1">
    <source>
        <dbReference type="PROSITE" id="PS50404"/>
    </source>
</evidence>